<dbReference type="CDD" id="cd16273">
    <property type="entry name" value="SNM1A-1C-like_MBL-fold"/>
    <property type="match status" value="1"/>
</dbReference>
<keyword evidence="4" id="KW-0234">DNA repair</keyword>
<comment type="subcellular location">
    <subcellularLocation>
        <location evidence="1">Nucleus</location>
    </subcellularLocation>
</comment>
<feature type="region of interest" description="Disordered" evidence="6">
    <location>
        <begin position="71"/>
        <end position="104"/>
    </location>
</feature>
<evidence type="ECO:0000313" key="8">
    <source>
        <dbReference type="EMBL" id="RKP14001.1"/>
    </source>
</evidence>
<feature type="domain" description="DNA repair metallo-beta-lactamase" evidence="7">
    <location>
        <begin position="329"/>
        <end position="442"/>
    </location>
</feature>
<evidence type="ECO:0000259" key="7">
    <source>
        <dbReference type="Pfam" id="PF07522"/>
    </source>
</evidence>
<dbReference type="Gene3D" id="3.40.50.12650">
    <property type="match status" value="1"/>
</dbReference>
<evidence type="ECO:0000256" key="3">
    <source>
        <dbReference type="ARBA" id="ARBA00022763"/>
    </source>
</evidence>
<dbReference type="GO" id="GO:0005634">
    <property type="term" value="C:nucleus"/>
    <property type="evidence" value="ECO:0007669"/>
    <property type="project" value="UniProtKB-SubCell"/>
</dbReference>
<keyword evidence="3" id="KW-0227">DNA damage</keyword>
<accession>A0A4P9Y700</accession>
<keyword evidence="5" id="KW-0539">Nucleus</keyword>
<comment type="similarity">
    <text evidence="2">Belongs to the DNA repair metallo-beta-lactamase (DRMBL) family.</text>
</comment>
<protein>
    <submittedName>
        <fullName evidence="8">Beta-lactamase-like protein</fullName>
    </submittedName>
</protein>
<dbReference type="InterPro" id="IPR036866">
    <property type="entry name" value="RibonucZ/Hydroxyglut_hydro"/>
</dbReference>
<dbReference type="InterPro" id="IPR011084">
    <property type="entry name" value="DRMBL"/>
</dbReference>
<evidence type="ECO:0000256" key="1">
    <source>
        <dbReference type="ARBA" id="ARBA00004123"/>
    </source>
</evidence>
<evidence type="ECO:0000313" key="9">
    <source>
        <dbReference type="Proteomes" id="UP000267251"/>
    </source>
</evidence>
<dbReference type="GO" id="GO:0035312">
    <property type="term" value="F:5'-3' DNA exonuclease activity"/>
    <property type="evidence" value="ECO:0007669"/>
    <property type="project" value="TreeGrafter"/>
</dbReference>
<sequence>MSEEENSLTCPVCPLDLTTLSLEARQNHVLQCLEKEDNSEDVLFTPTLPNDVPVQEAGSQDQHQWSIVFKRPASDPINPTGTEKKRYKQSSSPIAGPGNGSERRRKRACPFYKWIPGTKVTVDAFAFGAIQECDAYFLTHFHSDHYGGLTKTWAHGPIFCSHVTANLVKGRLGVQEDWVKPLEMDRAIYIPELKGHVTLIEANHCPGSVLFLFELADQPGQEKRAILHTGDFRAIPDQIRHPSLRNRLLHTLFLDTTYLDPKYTFPPQTLVLEEIQRSYSSREKTLFLVGTYSIGKERVIKAVAQALGSKVWASGEKRRILGWLQDDTLSSLLTTDPTEAQVHCCGMWDLKEEALAEYLSAHVLKGTGYTRLVAFRPTGWTFSPPKGRGEQTPDRVVLQAKRLTPQVWIYPVPYSEHSSFRELQGFIRSIQVERVIPTVGVSSPQTRKRMTYWLGRWKEDKAKNGLSPLPDPLIPHW</sequence>
<dbReference type="PANTHER" id="PTHR23240:SF6">
    <property type="entry name" value="DNA CROSS-LINK REPAIR 1A PROTEIN"/>
    <property type="match status" value="1"/>
</dbReference>
<keyword evidence="9" id="KW-1185">Reference proteome</keyword>
<dbReference type="OrthoDB" id="262529at2759"/>
<dbReference type="FunFam" id="3.40.50.12650:FF:000001">
    <property type="entry name" value="DNA cross-link repair 1A"/>
    <property type="match status" value="1"/>
</dbReference>
<dbReference type="Proteomes" id="UP000267251">
    <property type="component" value="Unassembled WGS sequence"/>
</dbReference>
<evidence type="ECO:0000256" key="4">
    <source>
        <dbReference type="ARBA" id="ARBA00023204"/>
    </source>
</evidence>
<evidence type="ECO:0000256" key="2">
    <source>
        <dbReference type="ARBA" id="ARBA00010304"/>
    </source>
</evidence>
<dbReference type="GO" id="GO:0006303">
    <property type="term" value="P:double-strand break repair via nonhomologous end joining"/>
    <property type="evidence" value="ECO:0007669"/>
    <property type="project" value="TreeGrafter"/>
</dbReference>
<dbReference type="AlphaFoldDB" id="A0A4P9Y700"/>
<dbReference type="SUPFAM" id="SSF56281">
    <property type="entry name" value="Metallo-hydrolase/oxidoreductase"/>
    <property type="match status" value="1"/>
</dbReference>
<evidence type="ECO:0000256" key="6">
    <source>
        <dbReference type="SAM" id="MobiDB-lite"/>
    </source>
</evidence>
<reference evidence="9" key="1">
    <citation type="journal article" date="2018" name="Nat. Microbiol.">
        <title>Leveraging single-cell genomics to expand the fungal tree of life.</title>
        <authorList>
            <person name="Ahrendt S.R."/>
            <person name="Quandt C.A."/>
            <person name="Ciobanu D."/>
            <person name="Clum A."/>
            <person name="Salamov A."/>
            <person name="Andreopoulos B."/>
            <person name="Cheng J.F."/>
            <person name="Woyke T."/>
            <person name="Pelin A."/>
            <person name="Henrissat B."/>
            <person name="Reynolds N.K."/>
            <person name="Benny G.L."/>
            <person name="Smith M.E."/>
            <person name="James T.Y."/>
            <person name="Grigoriev I.V."/>
        </authorList>
    </citation>
    <scope>NUCLEOTIDE SEQUENCE [LARGE SCALE GENOMIC DNA]</scope>
</reference>
<organism evidence="8 9">
    <name type="scientific">Piptocephalis cylindrospora</name>
    <dbReference type="NCBI Taxonomy" id="1907219"/>
    <lineage>
        <taxon>Eukaryota</taxon>
        <taxon>Fungi</taxon>
        <taxon>Fungi incertae sedis</taxon>
        <taxon>Zoopagomycota</taxon>
        <taxon>Zoopagomycotina</taxon>
        <taxon>Zoopagomycetes</taxon>
        <taxon>Zoopagales</taxon>
        <taxon>Piptocephalidaceae</taxon>
        <taxon>Piptocephalis</taxon>
    </lineage>
</organism>
<gene>
    <name evidence="8" type="ORF">BJ684DRAFT_22648</name>
</gene>
<proteinExistence type="inferred from homology"/>
<name>A0A4P9Y700_9FUNG</name>
<dbReference type="PANTHER" id="PTHR23240">
    <property type="entry name" value="DNA CROSS-LINK REPAIR PROTEIN PSO2/SNM1-RELATED"/>
    <property type="match status" value="1"/>
</dbReference>
<dbReference type="Pfam" id="PF07522">
    <property type="entry name" value="DRMBL"/>
    <property type="match status" value="1"/>
</dbReference>
<dbReference type="GO" id="GO:0036297">
    <property type="term" value="P:interstrand cross-link repair"/>
    <property type="evidence" value="ECO:0007669"/>
    <property type="project" value="TreeGrafter"/>
</dbReference>
<dbReference type="GO" id="GO:0003684">
    <property type="term" value="F:damaged DNA binding"/>
    <property type="evidence" value="ECO:0007669"/>
    <property type="project" value="TreeGrafter"/>
</dbReference>
<dbReference type="EMBL" id="KZ987905">
    <property type="protein sequence ID" value="RKP14001.1"/>
    <property type="molecule type" value="Genomic_DNA"/>
</dbReference>
<dbReference type="Gene3D" id="3.60.15.10">
    <property type="entry name" value="Ribonuclease Z/Hydroxyacylglutathione hydrolase-like"/>
    <property type="match status" value="1"/>
</dbReference>
<evidence type="ECO:0000256" key="5">
    <source>
        <dbReference type="ARBA" id="ARBA00023242"/>
    </source>
</evidence>